<protein>
    <submittedName>
        <fullName evidence="2">Uncharacterized protein</fullName>
    </submittedName>
</protein>
<feature type="region of interest" description="Disordered" evidence="1">
    <location>
        <begin position="30"/>
        <end position="51"/>
    </location>
</feature>
<evidence type="ECO:0000313" key="3">
    <source>
        <dbReference type="Proteomes" id="UP001518140"/>
    </source>
</evidence>
<evidence type="ECO:0000313" key="2">
    <source>
        <dbReference type="EMBL" id="NGO49300.1"/>
    </source>
</evidence>
<proteinExistence type="predicted"/>
<keyword evidence="3" id="KW-1185">Reference proteome</keyword>
<dbReference type="EMBL" id="JAAKZX010000377">
    <property type="protein sequence ID" value="NGO49300.1"/>
    <property type="molecule type" value="Genomic_DNA"/>
</dbReference>
<gene>
    <name evidence="2" type="ORF">G6048_46970</name>
</gene>
<accession>A0ABX0E520</accession>
<dbReference type="Proteomes" id="UP001518140">
    <property type="component" value="Unassembled WGS sequence"/>
</dbReference>
<dbReference type="RefSeq" id="WP_165345732.1">
    <property type="nucleotide sequence ID" value="NZ_JAAKZX010000377.1"/>
</dbReference>
<reference evidence="2 3" key="1">
    <citation type="submission" date="2020-02" db="EMBL/GenBank/DDBJ databases">
        <title>Whole-genome analyses of novel actinobacteria.</title>
        <authorList>
            <person name="Sahin N."/>
            <person name="Tokatli A."/>
        </authorList>
    </citation>
    <scope>NUCLEOTIDE SEQUENCE [LARGE SCALE GENOMIC DNA]</scope>
    <source>
        <strain evidence="2 3">YC419</strain>
    </source>
</reference>
<feature type="compositionally biased region" description="Polar residues" evidence="1">
    <location>
        <begin position="40"/>
        <end position="51"/>
    </location>
</feature>
<sequence>MGRRIHALGLPIANPAFRCPASRIPRAVRVDNAARDSVPDTGSTGSSDQRL</sequence>
<evidence type="ECO:0000256" key="1">
    <source>
        <dbReference type="SAM" id="MobiDB-lite"/>
    </source>
</evidence>
<name>A0ABX0E520_9ACTN</name>
<organism evidence="2 3">
    <name type="scientific">Streptomyces ureilyticus</name>
    <dbReference type="NCBI Taxonomy" id="1775131"/>
    <lineage>
        <taxon>Bacteria</taxon>
        <taxon>Bacillati</taxon>
        <taxon>Actinomycetota</taxon>
        <taxon>Actinomycetes</taxon>
        <taxon>Kitasatosporales</taxon>
        <taxon>Streptomycetaceae</taxon>
        <taxon>Streptomyces</taxon>
    </lineage>
</organism>
<comment type="caution">
    <text evidence="2">The sequence shown here is derived from an EMBL/GenBank/DDBJ whole genome shotgun (WGS) entry which is preliminary data.</text>
</comment>